<name>A0A6L2PR07_COPFO</name>
<dbReference type="EMBL" id="BLKM01008063">
    <property type="protein sequence ID" value="GFG32357.1"/>
    <property type="molecule type" value="Genomic_DNA"/>
</dbReference>
<evidence type="ECO:0000313" key="2">
    <source>
        <dbReference type="Proteomes" id="UP000502823"/>
    </source>
</evidence>
<dbReference type="Proteomes" id="UP000502823">
    <property type="component" value="Unassembled WGS sequence"/>
</dbReference>
<evidence type="ECO:0000313" key="1">
    <source>
        <dbReference type="EMBL" id="GFG32357.1"/>
    </source>
</evidence>
<dbReference type="OrthoDB" id="8177873at2759"/>
<dbReference type="SUPFAM" id="SSF52540">
    <property type="entry name" value="P-loop containing nucleoside triphosphate hydrolases"/>
    <property type="match status" value="1"/>
</dbReference>
<protein>
    <submittedName>
        <fullName evidence="1">Uncharacterized protein</fullName>
    </submittedName>
</protein>
<dbReference type="AlphaFoldDB" id="A0A6L2PR07"/>
<organism evidence="1 2">
    <name type="scientific">Coptotermes formosanus</name>
    <name type="common">Formosan subterranean termite</name>
    <dbReference type="NCBI Taxonomy" id="36987"/>
    <lineage>
        <taxon>Eukaryota</taxon>
        <taxon>Metazoa</taxon>
        <taxon>Ecdysozoa</taxon>
        <taxon>Arthropoda</taxon>
        <taxon>Hexapoda</taxon>
        <taxon>Insecta</taxon>
        <taxon>Pterygota</taxon>
        <taxon>Neoptera</taxon>
        <taxon>Polyneoptera</taxon>
        <taxon>Dictyoptera</taxon>
        <taxon>Blattodea</taxon>
        <taxon>Blattoidea</taxon>
        <taxon>Termitoidae</taxon>
        <taxon>Rhinotermitidae</taxon>
        <taxon>Coptotermes</taxon>
    </lineage>
</organism>
<comment type="caution">
    <text evidence="1">The sequence shown here is derived from an EMBL/GenBank/DDBJ whole genome shotgun (WGS) entry which is preliminary data.</text>
</comment>
<gene>
    <name evidence="1" type="ORF">Cfor_10917</name>
</gene>
<keyword evidence="2" id="KW-1185">Reference proteome</keyword>
<proteinExistence type="predicted"/>
<dbReference type="Gene3D" id="3.40.50.300">
    <property type="entry name" value="P-loop containing nucleotide triphosphate hydrolases"/>
    <property type="match status" value="2"/>
</dbReference>
<dbReference type="InParanoid" id="A0A6L2PR07"/>
<sequence>MCNQQAAKYMTSTDREQLYLPAQNEYVPTGGPSARGDLPLDEEIKRYIEQEFPLPEGNKCTVYSVPKHPVQRMEHQASQAECHVFNCLKELDIPGLWLVFFQGRSYGGKSFRKERHGKLMMREHDFVFFTSYNGNKHVTLVEVKSTCDTSYNGMKTSDAKMIKNSKRSAQHQLRDHIELLEATTELGSDFSRNLNCYIFWPFLSSTTRDPQNNTILRWKEDGKLHVFSDTLGAPTKFQQWFQDEILENGKSMSAEHWDVLLKRFIILSCGAYVDEIHYGMLALLSQEQVDLLNRRPTNKPLIIHGAAGTGKTMLIVRKLQQLHEEGLLHKDARALYICYWPGIRCDVVHKLETLGISDFVDTERFFISIDRFLKGNSNGYKHVFMDESEAICMSFEENTITHTFQELLKRYHMGNSNDATEEPGVMWFLVDINQASLFLPKHSPNILKTPDVILTKVVRSTGTIYRAFRQFYQEPFPRMPAVVKLEAYQNLQGITIAHNVSGPPIYWVDSNSQESPLQVLVSVILDLCSTKGIRPNDLCVLPFFVNSNYKVDVINHEIQKHFVEQAFMPQALANVESFLMTSKPYHFLVPWVLRVKGLEFKVVVIVIDDDDFDFGDAEDRRKVYIMVSRCTCLLVLVSSEAIKKSIDKGNIIKDYPFSMKLP</sequence>
<reference evidence="2" key="1">
    <citation type="submission" date="2020-01" db="EMBL/GenBank/DDBJ databases">
        <title>Draft genome sequence of the Termite Coptotermes fromosanus.</title>
        <authorList>
            <person name="Itakura S."/>
            <person name="Yosikawa Y."/>
            <person name="Umezawa K."/>
        </authorList>
    </citation>
    <scope>NUCLEOTIDE SEQUENCE [LARGE SCALE GENOMIC DNA]</scope>
</reference>
<dbReference type="InterPro" id="IPR027417">
    <property type="entry name" value="P-loop_NTPase"/>
</dbReference>
<accession>A0A6L2PR07</accession>